<accession>A0A5N7AUL1</accession>
<dbReference type="EMBL" id="ML736345">
    <property type="protein sequence ID" value="KAE8372699.1"/>
    <property type="molecule type" value="Genomic_DNA"/>
</dbReference>
<evidence type="ECO:0000313" key="1">
    <source>
        <dbReference type="EMBL" id="KAE8372699.1"/>
    </source>
</evidence>
<gene>
    <name evidence="1" type="ORF">BDV26DRAFT_273569</name>
</gene>
<proteinExistence type="predicted"/>
<reference evidence="1 2" key="1">
    <citation type="submission" date="2019-04" db="EMBL/GenBank/DDBJ databases">
        <title>Friends and foes A comparative genomics studyof 23 Aspergillus species from section Flavi.</title>
        <authorList>
            <consortium name="DOE Joint Genome Institute"/>
            <person name="Kjaerbolling I."/>
            <person name="Vesth T."/>
            <person name="Frisvad J.C."/>
            <person name="Nybo J.L."/>
            <person name="Theobald S."/>
            <person name="Kildgaard S."/>
            <person name="Isbrandt T."/>
            <person name="Kuo A."/>
            <person name="Sato A."/>
            <person name="Lyhne E.K."/>
            <person name="Kogle M.E."/>
            <person name="Wiebenga A."/>
            <person name="Kun R.S."/>
            <person name="Lubbers R.J."/>
            <person name="Makela M.R."/>
            <person name="Barry K."/>
            <person name="Chovatia M."/>
            <person name="Clum A."/>
            <person name="Daum C."/>
            <person name="Haridas S."/>
            <person name="He G."/>
            <person name="LaButti K."/>
            <person name="Lipzen A."/>
            <person name="Mondo S."/>
            <person name="Riley R."/>
            <person name="Salamov A."/>
            <person name="Simmons B.A."/>
            <person name="Magnuson J.K."/>
            <person name="Henrissat B."/>
            <person name="Mortensen U.H."/>
            <person name="Larsen T.O."/>
            <person name="Devries R.P."/>
            <person name="Grigoriev I.V."/>
            <person name="Machida M."/>
            <person name="Baker S.E."/>
            <person name="Andersen M.R."/>
        </authorList>
    </citation>
    <scope>NUCLEOTIDE SEQUENCE [LARGE SCALE GENOMIC DNA]</scope>
    <source>
        <strain evidence="1 2">IBT 29228</strain>
    </source>
</reference>
<keyword evidence="2" id="KW-1185">Reference proteome</keyword>
<dbReference type="AlphaFoldDB" id="A0A5N7AUL1"/>
<name>A0A5N7AUL1_9EURO</name>
<evidence type="ECO:0000313" key="2">
    <source>
        <dbReference type="Proteomes" id="UP000326198"/>
    </source>
</evidence>
<sequence length="65" mass="7472">MRVPCMQEKVTLGKGRHLLTGYGRIPRQRQPFVEYCQEAFHGVSSSQGMLMRGETTSTIEMKIRK</sequence>
<organism evidence="1 2">
    <name type="scientific">Aspergillus bertholletiae</name>
    <dbReference type="NCBI Taxonomy" id="1226010"/>
    <lineage>
        <taxon>Eukaryota</taxon>
        <taxon>Fungi</taxon>
        <taxon>Dikarya</taxon>
        <taxon>Ascomycota</taxon>
        <taxon>Pezizomycotina</taxon>
        <taxon>Eurotiomycetes</taxon>
        <taxon>Eurotiomycetidae</taxon>
        <taxon>Eurotiales</taxon>
        <taxon>Aspergillaceae</taxon>
        <taxon>Aspergillus</taxon>
        <taxon>Aspergillus subgen. Circumdati</taxon>
    </lineage>
</organism>
<protein>
    <submittedName>
        <fullName evidence="1">Uncharacterized protein</fullName>
    </submittedName>
</protein>
<dbReference type="Proteomes" id="UP000326198">
    <property type="component" value="Unassembled WGS sequence"/>
</dbReference>